<evidence type="ECO:0000256" key="3">
    <source>
        <dbReference type="PIRSR" id="PIRSR606689-1"/>
    </source>
</evidence>
<feature type="compositionally biased region" description="Low complexity" evidence="5">
    <location>
        <begin position="329"/>
        <end position="343"/>
    </location>
</feature>
<feature type="transmembrane region" description="Helical" evidence="6">
    <location>
        <begin position="20"/>
        <end position="39"/>
    </location>
</feature>
<dbReference type="PANTHER" id="PTHR11711">
    <property type="entry name" value="ADP RIBOSYLATION FACTOR-RELATED"/>
    <property type="match status" value="1"/>
</dbReference>
<keyword evidence="6" id="KW-0812">Transmembrane</keyword>
<keyword evidence="4" id="KW-0479">Metal-binding</keyword>
<dbReference type="GO" id="GO:0046872">
    <property type="term" value="F:metal ion binding"/>
    <property type="evidence" value="ECO:0007669"/>
    <property type="project" value="UniProtKB-KW"/>
</dbReference>
<evidence type="ECO:0000256" key="1">
    <source>
        <dbReference type="ARBA" id="ARBA00022741"/>
    </source>
</evidence>
<keyword evidence="2 3" id="KW-0342">GTP-binding</keyword>
<dbReference type="AlphaFoldDB" id="A0A1B2U725"/>
<dbReference type="Pfam" id="PF00025">
    <property type="entry name" value="Arf"/>
    <property type="match status" value="1"/>
</dbReference>
<feature type="region of interest" description="Disordered" evidence="5">
    <location>
        <begin position="205"/>
        <end position="224"/>
    </location>
</feature>
<keyword evidence="6" id="KW-1133">Transmembrane helix</keyword>
<feature type="binding site" evidence="4">
    <location>
        <position position="49"/>
    </location>
    <ligand>
        <name>Mg(2+)</name>
        <dbReference type="ChEBI" id="CHEBI:18420"/>
    </ligand>
</feature>
<evidence type="ECO:0000256" key="2">
    <source>
        <dbReference type="ARBA" id="ARBA00023134"/>
    </source>
</evidence>
<keyword evidence="1 3" id="KW-0547">Nucleotide-binding</keyword>
<keyword evidence="4" id="KW-0460">Magnesium</keyword>
<evidence type="ECO:0000313" key="7">
    <source>
        <dbReference type="EMBL" id="AOC97518.1"/>
    </source>
</evidence>
<evidence type="ECO:0000256" key="5">
    <source>
        <dbReference type="SAM" id="MobiDB-lite"/>
    </source>
</evidence>
<feature type="binding site" evidence="3">
    <location>
        <begin position="25"/>
        <end position="32"/>
    </location>
    <ligand>
        <name>GTP</name>
        <dbReference type="ChEBI" id="CHEBI:37565"/>
    </ligand>
</feature>
<dbReference type="Gene3D" id="3.40.50.300">
    <property type="entry name" value="P-loop containing nucleotide triphosphate hydrolases"/>
    <property type="match status" value="1"/>
</dbReference>
<dbReference type="EMBL" id="KU882139">
    <property type="protein sequence ID" value="AOC97518.1"/>
    <property type="molecule type" value="Genomic_DNA"/>
</dbReference>
<dbReference type="InterPro" id="IPR006689">
    <property type="entry name" value="Small_GTPase_ARF/SAR"/>
</dbReference>
<name>A0A1B2U725_9AGAR</name>
<organism evidence="7">
    <name type="scientific">Volvariella volvacea</name>
    <dbReference type="NCBI Taxonomy" id="36659"/>
    <lineage>
        <taxon>Eukaryota</taxon>
        <taxon>Fungi</taxon>
        <taxon>Dikarya</taxon>
        <taxon>Basidiomycota</taxon>
        <taxon>Agaricomycotina</taxon>
        <taxon>Agaricomycetes</taxon>
        <taxon>Agaricomycetidae</taxon>
        <taxon>Agaricales</taxon>
        <taxon>Pluteineae</taxon>
        <taxon>Pluteaceae</taxon>
        <taxon>Volvariella</taxon>
    </lineage>
</organism>
<dbReference type="SUPFAM" id="SSF52540">
    <property type="entry name" value="P-loop containing nucleoside triphosphate hydrolases"/>
    <property type="match status" value="1"/>
</dbReference>
<dbReference type="InterPro" id="IPR027417">
    <property type="entry name" value="P-loop_NTPase"/>
</dbReference>
<feature type="binding site" evidence="3">
    <location>
        <begin position="143"/>
        <end position="146"/>
    </location>
    <ligand>
        <name>GTP</name>
        <dbReference type="ChEBI" id="CHEBI:37565"/>
    </ligand>
</feature>
<protein>
    <submittedName>
        <fullName evidence="7">Arf family protein</fullName>
    </submittedName>
</protein>
<dbReference type="GO" id="GO:0003924">
    <property type="term" value="F:GTPase activity"/>
    <property type="evidence" value="ECO:0007669"/>
    <property type="project" value="InterPro"/>
</dbReference>
<feature type="region of interest" description="Disordered" evidence="5">
    <location>
        <begin position="329"/>
        <end position="349"/>
    </location>
</feature>
<dbReference type="GO" id="GO:0005525">
    <property type="term" value="F:GTP binding"/>
    <property type="evidence" value="ECO:0007669"/>
    <property type="project" value="UniProtKB-KW"/>
</dbReference>
<keyword evidence="6" id="KW-0472">Membrane</keyword>
<proteinExistence type="predicted"/>
<sequence>MASVIQRLTQRLFPKNKEYAVTILGLGASGKTTLLYLLFTGQIVQTIPSIGTNVETVSVQIPTGKLSFIGWDIGLGCSDIHQMHGLISSYTTFADAMVWMIDSSLDREWLGRSIEELQAIVKTTLKKKKRVRRDRQSSQYWSNKQDLPNAIPVDEIRIKISRAMPRHVLSVFKTSLTAPFEASGLPEAFGWLSIALQATVSKKPNAASAPGIDTEQITQNPHSSDPLLQRISDWVVRSDSDSSSPEEFLSQFENLQLPSWDHYTHIRIAYIILTLYGRQKGKDMIFEGIEKYITQSSQTRMKTFHTTMTYFWIQIIHFGIISTMTIPTISTSQQPSSPASKSTIAGIKQKPPPTPLDFPRFLIQNPHVADPNLWSEFYSKELMMSPGAKQAMVQPDKKPLPSLVK</sequence>
<dbReference type="SMART" id="SM00177">
    <property type="entry name" value="ARF"/>
    <property type="match status" value="1"/>
</dbReference>
<accession>A0A1B2U725</accession>
<evidence type="ECO:0000256" key="4">
    <source>
        <dbReference type="PIRSR" id="PIRSR606689-2"/>
    </source>
</evidence>
<reference evidence="7" key="1">
    <citation type="submission" date="2016-03" db="EMBL/GenBank/DDBJ databases">
        <title>Small GTPases and Expression Models of vvran1 Under Oxidative and Cold Stresses in Straw Mushroom Volvariella volvacea.</title>
        <authorList>
            <person name="Yan J."/>
            <person name="Xie B."/>
        </authorList>
    </citation>
    <scope>NUCLEOTIDE SEQUENCE</scope>
    <source>
        <strain evidence="7">PYd21</strain>
    </source>
</reference>
<feature type="binding site" evidence="4">
    <location>
        <position position="32"/>
    </location>
    <ligand>
        <name>Mg(2+)</name>
        <dbReference type="ChEBI" id="CHEBI:18420"/>
    </ligand>
</feature>
<evidence type="ECO:0000256" key="6">
    <source>
        <dbReference type="SAM" id="Phobius"/>
    </source>
</evidence>
<gene>
    <name evidence="7" type="primary">GME4741_g</name>
</gene>
<dbReference type="PROSITE" id="PS51417">
    <property type="entry name" value="ARF"/>
    <property type="match status" value="1"/>
</dbReference>
<dbReference type="InterPro" id="IPR024156">
    <property type="entry name" value="Small_GTPase_ARF"/>
</dbReference>
<feature type="binding site" evidence="3">
    <location>
        <position position="76"/>
    </location>
    <ligand>
        <name>GTP</name>
        <dbReference type="ChEBI" id="CHEBI:37565"/>
    </ligand>
</feature>